<feature type="transmembrane region" description="Helical" evidence="6">
    <location>
        <begin position="454"/>
        <end position="478"/>
    </location>
</feature>
<evidence type="ECO:0000256" key="1">
    <source>
        <dbReference type="ARBA" id="ARBA00004651"/>
    </source>
</evidence>
<feature type="transmembrane region" description="Helical" evidence="6">
    <location>
        <begin position="323"/>
        <end position="343"/>
    </location>
</feature>
<name>A0A650CP02_9CREN</name>
<dbReference type="GO" id="GO:0005886">
    <property type="term" value="C:plasma membrane"/>
    <property type="evidence" value="ECO:0007669"/>
    <property type="project" value="UniProtKB-SubCell"/>
</dbReference>
<comment type="subcellular location">
    <subcellularLocation>
        <location evidence="1">Cell membrane</location>
        <topology evidence="1">Multi-pass membrane protein</topology>
    </subcellularLocation>
</comment>
<sequence length="533" mass="57868">MSQGKKLFIRESSGLVRQMGAKHAFAKVLALIVPISLYYTLIYSPAIPAANWYIGIVIAPIMALPIFLVYLKLAEYIPRSSGEYIYISRIIGPLPATIQGIANIISTPLLAAILSQIEVSAGIVPAFQIIGLAFNNSALFNLGTEILTNPVYFFIASLLSLILMWIVSISPQKIMSNFLFAIATMQVIGAVLIIGLFAEGRSVFIADFNRFSSMFSGPTYQTLYSNGLNYYSPYADPMQTFVFAVLMLMWLFVWFFGPSYFAGEYKQATRSLKLGMLIGYGIATLLIIGLTVYTAIIMGIPFFNYVALNGWGSSNPVSASEGYIAWAGIMALGSPVIALLLGILNIGIQFVAGPLSLAIPARVMLAMSFDRILPEKLAYVNPKTQSPLIAAGVALALSVFFEYATQFLGFAISTIALIAILFIYQFLQATISATVAGIKGIPSVKLSQKEKKELLITGIISSVVLIVSVIVAIGYAVVNSLYNSMVLAGNLPLNLALIAIIPIIGVVTYYVAKYYRQKEGIELKLIFTEIPPE</sequence>
<feature type="transmembrane region" description="Helical" evidence="6">
    <location>
        <begin position="24"/>
        <end position="46"/>
    </location>
</feature>
<keyword evidence="3 6" id="KW-0812">Transmembrane</keyword>
<dbReference type="InterPro" id="IPR050367">
    <property type="entry name" value="APC_superfamily"/>
</dbReference>
<keyword evidence="2" id="KW-1003">Cell membrane</keyword>
<accession>A0A650CP02</accession>
<reference evidence="7 8" key="1">
    <citation type="submission" date="2019-10" db="EMBL/GenBank/DDBJ databases">
        <title>Genome Sequences from Six Type Strain Members of the Archaeal Family Sulfolobaceae: Acidianus ambivalens, Acidianus infernus, Metallosphaera prunae, Stygiolobus azoricus, Sulfolobus metallicus, and Sulfurisphaera ohwakuensis.</title>
        <authorList>
            <person name="Counts J.A."/>
            <person name="Kelly R.M."/>
        </authorList>
    </citation>
    <scope>NUCLEOTIDE SEQUENCE [LARGE SCALE GENOMIC DNA]</scope>
    <source>
        <strain evidence="7 8">FC6</strain>
    </source>
</reference>
<keyword evidence="4 6" id="KW-1133">Transmembrane helix</keyword>
<evidence type="ECO:0000256" key="6">
    <source>
        <dbReference type="SAM" id="Phobius"/>
    </source>
</evidence>
<dbReference type="PANTHER" id="PTHR42770">
    <property type="entry name" value="AMINO ACID TRANSPORTER-RELATED"/>
    <property type="match status" value="1"/>
</dbReference>
<evidence type="ECO:0000256" key="5">
    <source>
        <dbReference type="ARBA" id="ARBA00023136"/>
    </source>
</evidence>
<dbReference type="PIRSF" id="PIRSF006060">
    <property type="entry name" value="AA_transporter"/>
    <property type="match status" value="1"/>
</dbReference>
<evidence type="ECO:0000256" key="3">
    <source>
        <dbReference type="ARBA" id="ARBA00022692"/>
    </source>
</evidence>
<feature type="transmembrane region" description="Helical" evidence="6">
    <location>
        <begin position="241"/>
        <end position="262"/>
    </location>
</feature>
<dbReference type="RefSeq" id="WP_156006474.1">
    <property type="nucleotide sequence ID" value="NZ_CP045483.1"/>
</dbReference>
<feature type="transmembrane region" description="Helical" evidence="6">
    <location>
        <begin position="493"/>
        <end position="512"/>
    </location>
</feature>
<keyword evidence="8" id="KW-1185">Reference proteome</keyword>
<organism evidence="7 8">
    <name type="scientific">Stygiolobus azoricus</name>
    <dbReference type="NCBI Taxonomy" id="41675"/>
    <lineage>
        <taxon>Archaea</taxon>
        <taxon>Thermoproteota</taxon>
        <taxon>Thermoprotei</taxon>
        <taxon>Sulfolobales</taxon>
        <taxon>Sulfolobaceae</taxon>
        <taxon>Stygiolobus</taxon>
    </lineage>
</organism>
<feature type="transmembrane region" description="Helical" evidence="6">
    <location>
        <begin position="274"/>
        <end position="303"/>
    </location>
</feature>
<evidence type="ECO:0000256" key="4">
    <source>
        <dbReference type="ARBA" id="ARBA00022989"/>
    </source>
</evidence>
<feature type="transmembrane region" description="Helical" evidence="6">
    <location>
        <begin position="52"/>
        <end position="71"/>
    </location>
</feature>
<evidence type="ECO:0000313" key="8">
    <source>
        <dbReference type="Proteomes" id="UP000423396"/>
    </source>
</evidence>
<dbReference type="Proteomes" id="UP000423396">
    <property type="component" value="Chromosome"/>
</dbReference>
<dbReference type="Gene3D" id="1.20.1740.10">
    <property type="entry name" value="Amino acid/polyamine transporter I"/>
    <property type="match status" value="1"/>
</dbReference>
<feature type="transmembrane region" description="Helical" evidence="6">
    <location>
        <begin position="389"/>
        <end position="422"/>
    </location>
</feature>
<dbReference type="AlphaFoldDB" id="A0A650CP02"/>
<dbReference type="OrthoDB" id="42659at2157"/>
<evidence type="ECO:0000313" key="7">
    <source>
        <dbReference type="EMBL" id="QGR19571.1"/>
    </source>
</evidence>
<dbReference type="PANTHER" id="PTHR42770:SF7">
    <property type="entry name" value="MEMBRANE PROTEIN"/>
    <property type="match status" value="1"/>
</dbReference>
<dbReference type="GO" id="GO:0022857">
    <property type="term" value="F:transmembrane transporter activity"/>
    <property type="evidence" value="ECO:0007669"/>
    <property type="project" value="InterPro"/>
</dbReference>
<feature type="transmembrane region" description="Helical" evidence="6">
    <location>
        <begin position="146"/>
        <end position="166"/>
    </location>
</feature>
<dbReference type="EMBL" id="CP045483">
    <property type="protein sequence ID" value="QGR19571.1"/>
    <property type="molecule type" value="Genomic_DNA"/>
</dbReference>
<dbReference type="KEGG" id="sazo:D1868_05915"/>
<proteinExistence type="predicted"/>
<protein>
    <submittedName>
        <fullName evidence="7">Amino acid permease</fullName>
    </submittedName>
</protein>
<feature type="transmembrane region" description="Helical" evidence="6">
    <location>
        <begin position="178"/>
        <end position="198"/>
    </location>
</feature>
<gene>
    <name evidence="7" type="ORF">D1868_05915</name>
</gene>
<dbReference type="Pfam" id="PF13520">
    <property type="entry name" value="AA_permease_2"/>
    <property type="match status" value="1"/>
</dbReference>
<evidence type="ECO:0000256" key="2">
    <source>
        <dbReference type="ARBA" id="ARBA00022475"/>
    </source>
</evidence>
<dbReference type="GeneID" id="42798587"/>
<feature type="transmembrane region" description="Helical" evidence="6">
    <location>
        <begin position="350"/>
        <end position="369"/>
    </location>
</feature>
<dbReference type="InterPro" id="IPR002293">
    <property type="entry name" value="AA/rel_permease1"/>
</dbReference>
<keyword evidence="5 6" id="KW-0472">Membrane</keyword>
<feature type="transmembrane region" description="Helical" evidence="6">
    <location>
        <begin position="109"/>
        <end position="134"/>
    </location>
</feature>